<evidence type="ECO:0000313" key="5">
    <source>
        <dbReference type="Proteomes" id="UP000663828"/>
    </source>
</evidence>
<dbReference type="EMBL" id="CAJNOR010009080">
    <property type="protein sequence ID" value="CAF1640901.1"/>
    <property type="molecule type" value="Genomic_DNA"/>
</dbReference>
<dbReference type="InterPro" id="IPR013128">
    <property type="entry name" value="Peptidase_C1A"/>
</dbReference>
<sequence length="426" mass="48388">MGNEGWDDEDEVDYLDDDDEDEDDDEDDEDADIEEVEEEDEPEDDDYDDDDEESTKKAAVRPPKEKAPVIKKTFLHNRKTDKRYRLNGDKDMSRKPAKACLNRDFSQYVAYTAPQLPSKVDLRPWMTSIEDQSDTNSCTANAMAGIYEYLNYRTTGRLEDVSRLFIYYNSRIKDNEGDSNITDEGTSIATTIEVVEEQGVCLESMWPYNIKKVNTKPHSQCYAAAAPYGISEALELDINIDEMRSCLAQGFPFLVSLNLYNSFDKAGTNGVVTVPKSSEVARSSHGRHALVVAGYSDHSRAFIVRNSWGATWGDRGYCYIPYDYVGSDDLCNAAWTVKKLGVATMGNEGWDDEDDVDYLEDDDEEEEEEDNVDDDDDEDGDDEDADIEEVEEEDEEADDDEEDEDDDEEDGDEEEDGEDEDNDEEE</sequence>
<feature type="compositionally biased region" description="Acidic residues" evidence="2">
    <location>
        <begin position="1"/>
        <end position="53"/>
    </location>
</feature>
<dbReference type="InterPro" id="IPR025660">
    <property type="entry name" value="Pept_his_AS"/>
</dbReference>
<feature type="region of interest" description="Disordered" evidence="2">
    <location>
        <begin position="1"/>
        <end position="71"/>
    </location>
</feature>
<dbReference type="InterPro" id="IPR038765">
    <property type="entry name" value="Papain-like_cys_pep_sf"/>
</dbReference>
<feature type="region of interest" description="Disordered" evidence="2">
    <location>
        <begin position="345"/>
        <end position="426"/>
    </location>
</feature>
<dbReference type="Gene3D" id="3.90.70.10">
    <property type="entry name" value="Cysteine proteinases"/>
    <property type="match status" value="1"/>
</dbReference>
<keyword evidence="5" id="KW-1185">Reference proteome</keyword>
<comment type="similarity">
    <text evidence="1">Belongs to the peptidase C1 family.</text>
</comment>
<dbReference type="InterPro" id="IPR000668">
    <property type="entry name" value="Peptidase_C1A_C"/>
</dbReference>
<gene>
    <name evidence="4" type="ORF">XAT740_LOCUS53296</name>
</gene>
<dbReference type="GO" id="GO:0006508">
    <property type="term" value="P:proteolysis"/>
    <property type="evidence" value="ECO:0007669"/>
    <property type="project" value="InterPro"/>
</dbReference>
<feature type="domain" description="Peptidase C1A papain C-terminal" evidence="3">
    <location>
        <begin position="116"/>
        <end position="335"/>
    </location>
</feature>
<dbReference type="AlphaFoldDB" id="A0A816DTN5"/>
<dbReference type="SMART" id="SM00645">
    <property type="entry name" value="Pept_C1"/>
    <property type="match status" value="1"/>
</dbReference>
<evidence type="ECO:0000259" key="3">
    <source>
        <dbReference type="SMART" id="SM00645"/>
    </source>
</evidence>
<evidence type="ECO:0000313" key="4">
    <source>
        <dbReference type="EMBL" id="CAF1640901.1"/>
    </source>
</evidence>
<dbReference type="Pfam" id="PF00112">
    <property type="entry name" value="Peptidase_C1"/>
    <property type="match status" value="1"/>
</dbReference>
<feature type="compositionally biased region" description="Acidic residues" evidence="2">
    <location>
        <begin position="349"/>
        <end position="426"/>
    </location>
</feature>
<reference evidence="4" key="1">
    <citation type="submission" date="2021-02" db="EMBL/GenBank/DDBJ databases">
        <authorList>
            <person name="Nowell W R."/>
        </authorList>
    </citation>
    <scope>NUCLEOTIDE SEQUENCE</scope>
</reference>
<dbReference type="CDD" id="cd02619">
    <property type="entry name" value="Peptidase_C1"/>
    <property type="match status" value="1"/>
</dbReference>
<dbReference type="PANTHER" id="PTHR12411">
    <property type="entry name" value="CYSTEINE PROTEASE FAMILY C1-RELATED"/>
    <property type="match status" value="1"/>
</dbReference>
<comment type="caution">
    <text evidence="4">The sequence shown here is derived from an EMBL/GenBank/DDBJ whole genome shotgun (WGS) entry which is preliminary data.</text>
</comment>
<evidence type="ECO:0000256" key="2">
    <source>
        <dbReference type="SAM" id="MobiDB-lite"/>
    </source>
</evidence>
<name>A0A816DTN5_ADIRI</name>
<organism evidence="4 5">
    <name type="scientific">Adineta ricciae</name>
    <name type="common">Rotifer</name>
    <dbReference type="NCBI Taxonomy" id="249248"/>
    <lineage>
        <taxon>Eukaryota</taxon>
        <taxon>Metazoa</taxon>
        <taxon>Spiralia</taxon>
        <taxon>Gnathifera</taxon>
        <taxon>Rotifera</taxon>
        <taxon>Eurotatoria</taxon>
        <taxon>Bdelloidea</taxon>
        <taxon>Adinetida</taxon>
        <taxon>Adinetidae</taxon>
        <taxon>Adineta</taxon>
    </lineage>
</organism>
<proteinExistence type="inferred from homology"/>
<dbReference type="Proteomes" id="UP000663828">
    <property type="component" value="Unassembled WGS sequence"/>
</dbReference>
<protein>
    <recommendedName>
        <fullName evidence="3">Peptidase C1A papain C-terminal domain-containing protein</fullName>
    </recommendedName>
</protein>
<dbReference type="PROSITE" id="PS00639">
    <property type="entry name" value="THIOL_PROTEASE_HIS"/>
    <property type="match status" value="1"/>
</dbReference>
<evidence type="ECO:0000256" key="1">
    <source>
        <dbReference type="ARBA" id="ARBA00008455"/>
    </source>
</evidence>
<dbReference type="SUPFAM" id="SSF54001">
    <property type="entry name" value="Cysteine proteinases"/>
    <property type="match status" value="1"/>
</dbReference>
<accession>A0A816DTN5</accession>
<dbReference type="GO" id="GO:0008234">
    <property type="term" value="F:cysteine-type peptidase activity"/>
    <property type="evidence" value="ECO:0007669"/>
    <property type="project" value="InterPro"/>
</dbReference>